<keyword evidence="2" id="KW-1185">Reference proteome</keyword>
<accession>A0A1A9BCD0</accession>
<evidence type="ECO:0000313" key="1">
    <source>
        <dbReference type="EMBL" id="SBT67150.1"/>
    </source>
</evidence>
<gene>
    <name evidence="1" type="ORF">GA0070622_4203</name>
</gene>
<name>A0A1A9BCD0_9ACTN</name>
<protein>
    <submittedName>
        <fullName evidence="1">Uncharacterized protein</fullName>
    </submittedName>
</protein>
<dbReference type="STRING" id="946078.GA0070622_4203"/>
<evidence type="ECO:0000313" key="2">
    <source>
        <dbReference type="Proteomes" id="UP000199558"/>
    </source>
</evidence>
<dbReference type="AlphaFoldDB" id="A0A1A9BCD0"/>
<proteinExistence type="predicted"/>
<reference evidence="2" key="1">
    <citation type="submission" date="2016-06" db="EMBL/GenBank/DDBJ databases">
        <authorList>
            <person name="Varghese N."/>
            <person name="Submissions Spin"/>
        </authorList>
    </citation>
    <scope>NUCLEOTIDE SEQUENCE [LARGE SCALE GENOMIC DNA]</scope>
    <source>
        <strain evidence="2">DSM 45794</strain>
    </source>
</reference>
<dbReference type="Proteomes" id="UP000199558">
    <property type="component" value="Unassembled WGS sequence"/>
</dbReference>
<dbReference type="EMBL" id="FLRH01000003">
    <property type="protein sequence ID" value="SBT67150.1"/>
    <property type="molecule type" value="Genomic_DNA"/>
</dbReference>
<sequence length="215" mass="22860">MVLDYYQLLAPADGVPLGLLVEEFELADDLSATRLRSAGWTPSDGGWWSSRAFARALRARPDVRARVRAVTRTAAEDTYARLGGGALPYEDTLRDRFRDDLTLAVAEPLRLGTGPAVHRVLFAGDLDAGRLAGLVASLPADGSDEPGPAGPGVVATGRAADTARWEVRRVGGGVAWCVDVTAERRSGAHLRTLLEAVTTAARRHGLIPATIERLG</sequence>
<organism evidence="1 2">
    <name type="scientific">Micromonospora sediminicola</name>
    <dbReference type="NCBI Taxonomy" id="946078"/>
    <lineage>
        <taxon>Bacteria</taxon>
        <taxon>Bacillati</taxon>
        <taxon>Actinomycetota</taxon>
        <taxon>Actinomycetes</taxon>
        <taxon>Micromonosporales</taxon>
        <taxon>Micromonosporaceae</taxon>
        <taxon>Micromonospora</taxon>
    </lineage>
</organism>